<sequence>MSFSAQHNVVIRQSIPEFGLVLSETTAPMLTTYRATRAVHVESSMYTVVFEVSTDSCHRAGELFYDFKYSGTGDLLLEAEESLLAELASPKE</sequence>
<reference evidence="1" key="1">
    <citation type="submission" date="2023-10" db="EMBL/GenBank/DDBJ databases">
        <authorList>
            <person name="Robby Concha-Eloko"/>
            <person name="Pilar Barberan- Martinez"/>
            <person name="Rafael Sanjuan"/>
            <person name="Pilar Domingo-Calap"/>
        </authorList>
    </citation>
    <scope>NUCLEOTIDE SEQUENCE</scope>
</reference>
<evidence type="ECO:0000313" key="1">
    <source>
        <dbReference type="EMBL" id="CAK1344591.1"/>
    </source>
</evidence>
<evidence type="ECO:0000313" key="2">
    <source>
        <dbReference type="Proteomes" id="UP001296009"/>
    </source>
</evidence>
<gene>
    <name evidence="1" type="ORF">K66PH128C1_LOCUS60</name>
</gene>
<organism evidence="1 2">
    <name type="scientific">Klebsiella phage vB_Ko_K66PH128C1</name>
    <dbReference type="NCBI Taxonomy" id="3071610"/>
    <lineage>
        <taxon>Viruses</taxon>
        <taxon>Duplodnaviria</taxon>
        <taxon>Heunggongvirae</taxon>
        <taxon>Uroviricota</taxon>
        <taxon>Caudoviricetes</taxon>
        <taxon>Autographivirales</taxon>
        <taxon>Autoscriptoviridae</taxon>
        <taxon>Slopekvirinae</taxon>
        <taxon>Drulisvirus</taxon>
        <taxon>Drulisvirus K66PH128C1</taxon>
    </lineage>
</organism>
<keyword evidence="2" id="KW-1185">Reference proteome</keyword>
<name>A0AAD2Q096_9CAUD</name>
<dbReference type="Proteomes" id="UP001296009">
    <property type="component" value="Chromosome"/>
</dbReference>
<proteinExistence type="predicted"/>
<accession>A0AAD2Q096</accession>
<protein>
    <submittedName>
        <fullName evidence="1">Uncharacterized protein</fullName>
    </submittedName>
</protein>
<dbReference type="EMBL" id="OY757062">
    <property type="protein sequence ID" value="CAK1344591.1"/>
    <property type="molecule type" value="Genomic_DNA"/>
</dbReference>